<dbReference type="PROSITE" id="PS00028">
    <property type="entry name" value="ZINC_FINGER_C2H2_1"/>
    <property type="match status" value="1"/>
</dbReference>
<dbReference type="Gene3D" id="3.30.160.60">
    <property type="entry name" value="Classic Zinc Finger"/>
    <property type="match status" value="1"/>
</dbReference>
<dbReference type="PROSITE" id="PS50157">
    <property type="entry name" value="ZINC_FINGER_C2H2_2"/>
    <property type="match status" value="1"/>
</dbReference>
<keyword evidence="1" id="KW-0862">Zinc</keyword>
<organism evidence="4 5">
    <name type="scientific">Buddleja alternifolia</name>
    <dbReference type="NCBI Taxonomy" id="168488"/>
    <lineage>
        <taxon>Eukaryota</taxon>
        <taxon>Viridiplantae</taxon>
        <taxon>Streptophyta</taxon>
        <taxon>Embryophyta</taxon>
        <taxon>Tracheophyta</taxon>
        <taxon>Spermatophyta</taxon>
        <taxon>Magnoliopsida</taxon>
        <taxon>eudicotyledons</taxon>
        <taxon>Gunneridae</taxon>
        <taxon>Pentapetalae</taxon>
        <taxon>asterids</taxon>
        <taxon>lamiids</taxon>
        <taxon>Lamiales</taxon>
        <taxon>Scrophulariaceae</taxon>
        <taxon>Buddlejeae</taxon>
        <taxon>Buddleja</taxon>
    </lineage>
</organism>
<reference evidence="4" key="1">
    <citation type="submission" date="2019-10" db="EMBL/GenBank/DDBJ databases">
        <authorList>
            <person name="Zhang R."/>
            <person name="Pan Y."/>
            <person name="Wang J."/>
            <person name="Ma R."/>
            <person name="Yu S."/>
        </authorList>
    </citation>
    <scope>NUCLEOTIDE SEQUENCE</scope>
    <source>
        <strain evidence="4">LA-IB0</strain>
        <tissue evidence="4">Leaf</tissue>
    </source>
</reference>
<dbReference type="EMBL" id="WHWC01000004">
    <property type="protein sequence ID" value="KAG8385009.1"/>
    <property type="molecule type" value="Genomic_DNA"/>
</dbReference>
<dbReference type="InterPro" id="IPR013087">
    <property type="entry name" value="Znf_C2H2_type"/>
</dbReference>
<keyword evidence="1" id="KW-0863">Zinc-finger</keyword>
<protein>
    <recommendedName>
        <fullName evidence="3">C2H2-type domain-containing protein</fullName>
    </recommendedName>
</protein>
<proteinExistence type="predicted"/>
<dbReference type="SUPFAM" id="SSF57667">
    <property type="entry name" value="beta-beta-alpha zinc fingers"/>
    <property type="match status" value="1"/>
</dbReference>
<evidence type="ECO:0000256" key="1">
    <source>
        <dbReference type="PROSITE-ProRule" id="PRU00042"/>
    </source>
</evidence>
<feature type="domain" description="C2H2-type" evidence="3">
    <location>
        <begin position="51"/>
        <end position="78"/>
    </location>
</feature>
<evidence type="ECO:0000313" key="4">
    <source>
        <dbReference type="EMBL" id="KAG8385009.1"/>
    </source>
</evidence>
<feature type="region of interest" description="Disordered" evidence="2">
    <location>
        <begin position="13"/>
        <end position="42"/>
    </location>
</feature>
<dbReference type="InterPro" id="IPR045320">
    <property type="entry name" value="JAGGED/SL1-like"/>
</dbReference>
<keyword evidence="1" id="KW-0479">Metal-binding</keyword>
<dbReference type="GO" id="GO:0003700">
    <property type="term" value="F:DNA-binding transcription factor activity"/>
    <property type="evidence" value="ECO:0007669"/>
    <property type="project" value="InterPro"/>
</dbReference>
<dbReference type="PANTHER" id="PTHR45730">
    <property type="entry name" value="ZINC FINGER PROTEIN JAGGED"/>
    <property type="match status" value="1"/>
</dbReference>
<evidence type="ECO:0000259" key="3">
    <source>
        <dbReference type="PROSITE" id="PS50157"/>
    </source>
</evidence>
<dbReference type="PANTHER" id="PTHR45730:SF109">
    <property type="entry name" value="ZINC FINGER PROTEIN KNUCKLES"/>
    <property type="match status" value="1"/>
</dbReference>
<name>A0AAV6XX76_9LAMI</name>
<sequence>MGDPSTYDFFKLNNSSSSTTTSDNHQSNKLNPASASSTYNNSSSNINSRMFSCLYCNRKFCTSQALGGHQNAHKRERAATRRTLATTADRYSRLLPSTAAAFELNAPPSYAYWLQPTSFDGTSAPLAGGLRSASHEPFLEDDSSHDNVNLDLTLRL</sequence>
<evidence type="ECO:0000313" key="5">
    <source>
        <dbReference type="Proteomes" id="UP000826271"/>
    </source>
</evidence>
<dbReference type="AlphaFoldDB" id="A0AAV6XX76"/>
<accession>A0AAV6XX76</accession>
<gene>
    <name evidence="4" type="ORF">BUALT_Bualt04G0177600</name>
</gene>
<comment type="caution">
    <text evidence="4">The sequence shown here is derived from an EMBL/GenBank/DDBJ whole genome shotgun (WGS) entry which is preliminary data.</text>
</comment>
<keyword evidence="5" id="KW-1185">Reference proteome</keyword>
<feature type="compositionally biased region" description="Polar residues" evidence="2">
    <location>
        <begin position="23"/>
        <end position="33"/>
    </location>
</feature>
<evidence type="ECO:0000256" key="2">
    <source>
        <dbReference type="SAM" id="MobiDB-lite"/>
    </source>
</evidence>
<dbReference type="InterPro" id="IPR036236">
    <property type="entry name" value="Znf_C2H2_sf"/>
</dbReference>
<dbReference type="Proteomes" id="UP000826271">
    <property type="component" value="Unassembled WGS sequence"/>
</dbReference>
<dbReference type="GO" id="GO:0008270">
    <property type="term" value="F:zinc ion binding"/>
    <property type="evidence" value="ECO:0007669"/>
    <property type="project" value="UniProtKB-KW"/>
</dbReference>